<organism evidence="1">
    <name type="scientific">Arundo donax</name>
    <name type="common">Giant reed</name>
    <name type="synonym">Donax arundinaceus</name>
    <dbReference type="NCBI Taxonomy" id="35708"/>
    <lineage>
        <taxon>Eukaryota</taxon>
        <taxon>Viridiplantae</taxon>
        <taxon>Streptophyta</taxon>
        <taxon>Embryophyta</taxon>
        <taxon>Tracheophyta</taxon>
        <taxon>Spermatophyta</taxon>
        <taxon>Magnoliopsida</taxon>
        <taxon>Liliopsida</taxon>
        <taxon>Poales</taxon>
        <taxon>Poaceae</taxon>
        <taxon>PACMAD clade</taxon>
        <taxon>Arundinoideae</taxon>
        <taxon>Arundineae</taxon>
        <taxon>Arundo</taxon>
    </lineage>
</organism>
<protein>
    <submittedName>
        <fullName evidence="1">Uncharacterized protein</fullName>
    </submittedName>
</protein>
<dbReference type="EMBL" id="GBRH01162055">
    <property type="protein sequence ID" value="JAE35841.1"/>
    <property type="molecule type" value="Transcribed_RNA"/>
</dbReference>
<proteinExistence type="predicted"/>
<accession>A0A0A9HLU2</accession>
<sequence>MALQEEKIYTVYDPYITHLSP</sequence>
<evidence type="ECO:0000313" key="1">
    <source>
        <dbReference type="EMBL" id="JAE35841.1"/>
    </source>
</evidence>
<reference evidence="1" key="2">
    <citation type="journal article" date="2015" name="Data Brief">
        <title>Shoot transcriptome of the giant reed, Arundo donax.</title>
        <authorList>
            <person name="Barrero R.A."/>
            <person name="Guerrero F.D."/>
            <person name="Moolhuijzen P."/>
            <person name="Goolsby J.A."/>
            <person name="Tidwell J."/>
            <person name="Bellgard S.E."/>
            <person name="Bellgard M.I."/>
        </authorList>
    </citation>
    <scope>NUCLEOTIDE SEQUENCE</scope>
    <source>
        <tissue evidence="1">Shoot tissue taken approximately 20 cm above the soil surface</tissue>
    </source>
</reference>
<name>A0A0A9HLU2_ARUDO</name>
<reference evidence="1" key="1">
    <citation type="submission" date="2014-09" db="EMBL/GenBank/DDBJ databases">
        <authorList>
            <person name="Magalhaes I.L.F."/>
            <person name="Oliveira U."/>
            <person name="Santos F.R."/>
            <person name="Vidigal T.H.D.A."/>
            <person name="Brescovit A.D."/>
            <person name="Santos A.J."/>
        </authorList>
    </citation>
    <scope>NUCLEOTIDE SEQUENCE</scope>
    <source>
        <tissue evidence="1">Shoot tissue taken approximately 20 cm above the soil surface</tissue>
    </source>
</reference>
<dbReference type="AlphaFoldDB" id="A0A0A9HLU2"/>